<dbReference type="EMBL" id="QNQT01000001">
    <property type="protein sequence ID" value="RDU38205.1"/>
    <property type="molecule type" value="Genomic_DNA"/>
</dbReference>
<evidence type="ECO:0000313" key="2">
    <source>
        <dbReference type="Proteomes" id="UP000257144"/>
    </source>
</evidence>
<protein>
    <recommendedName>
        <fullName evidence="3">Lipoprotein</fullName>
    </recommendedName>
</protein>
<dbReference type="Proteomes" id="UP000257144">
    <property type="component" value="Unassembled WGS sequence"/>
</dbReference>
<accession>A0A3D8GUU2</accession>
<dbReference type="OrthoDB" id="2886504at2"/>
<gene>
    <name evidence="1" type="ORF">DRW41_01145</name>
</gene>
<name>A0A3D8GUU2_9BACI</name>
<organism evidence="1 2">
    <name type="scientific">Neobacillus piezotolerans</name>
    <dbReference type="NCBI Taxonomy" id="2259171"/>
    <lineage>
        <taxon>Bacteria</taxon>
        <taxon>Bacillati</taxon>
        <taxon>Bacillota</taxon>
        <taxon>Bacilli</taxon>
        <taxon>Bacillales</taxon>
        <taxon>Bacillaceae</taxon>
        <taxon>Neobacillus</taxon>
    </lineage>
</organism>
<evidence type="ECO:0000313" key="1">
    <source>
        <dbReference type="EMBL" id="RDU38205.1"/>
    </source>
</evidence>
<sequence length="73" mass="8410">MKYILFLIVMSVTLLGCEQQADNSMKDKINFVPNEEYVGDPSPEVNKEVKLTDEEKADFEKLQKEIQAEKEAE</sequence>
<dbReference type="RefSeq" id="WP_115450128.1">
    <property type="nucleotide sequence ID" value="NZ_QNQT01000001.1"/>
</dbReference>
<reference evidence="1 2" key="1">
    <citation type="submission" date="2018-07" db="EMBL/GenBank/DDBJ databases">
        <title>Bacillus sp. YLB-04 draft genome sequence.</title>
        <authorList>
            <person name="Yu L."/>
            <person name="Tang X."/>
        </authorList>
    </citation>
    <scope>NUCLEOTIDE SEQUENCE [LARGE SCALE GENOMIC DNA]</scope>
    <source>
        <strain evidence="1 2">YLB-04</strain>
    </source>
</reference>
<dbReference type="AlphaFoldDB" id="A0A3D8GUU2"/>
<comment type="caution">
    <text evidence="1">The sequence shown here is derived from an EMBL/GenBank/DDBJ whole genome shotgun (WGS) entry which is preliminary data.</text>
</comment>
<keyword evidence="2" id="KW-1185">Reference proteome</keyword>
<proteinExistence type="predicted"/>
<dbReference type="PROSITE" id="PS51257">
    <property type="entry name" value="PROKAR_LIPOPROTEIN"/>
    <property type="match status" value="1"/>
</dbReference>
<evidence type="ECO:0008006" key="3">
    <source>
        <dbReference type="Google" id="ProtNLM"/>
    </source>
</evidence>